<evidence type="ECO:0000313" key="9">
    <source>
        <dbReference type="Proteomes" id="UP001249851"/>
    </source>
</evidence>
<dbReference type="GO" id="GO:0003735">
    <property type="term" value="F:structural constituent of ribosome"/>
    <property type="evidence" value="ECO:0007669"/>
    <property type="project" value="InterPro"/>
</dbReference>
<evidence type="ECO:0000256" key="3">
    <source>
        <dbReference type="ARBA" id="ARBA00022980"/>
    </source>
</evidence>
<comment type="caution">
    <text evidence="8">The sequence shown here is derived from an EMBL/GenBank/DDBJ whole genome shotgun (WGS) entry which is preliminary data.</text>
</comment>
<dbReference type="EMBL" id="JARQWQ010000001">
    <property type="protein sequence ID" value="KAK2574143.1"/>
    <property type="molecule type" value="Genomic_DNA"/>
</dbReference>
<dbReference type="GO" id="GO:0006412">
    <property type="term" value="P:translation"/>
    <property type="evidence" value="ECO:0007669"/>
    <property type="project" value="InterPro"/>
</dbReference>
<comment type="similarity">
    <text evidence="2">Belongs to the mitochondrion-specific ribosomal protein mS23 family.</text>
</comment>
<dbReference type="PANTHER" id="PTHR15925:SF2">
    <property type="entry name" value="SMALL RIBOSOMAL SUBUNIT PROTEIN MS23"/>
    <property type="match status" value="1"/>
</dbReference>
<keyword evidence="9" id="KW-1185">Reference proteome</keyword>
<accession>A0AAD9VGX0</accession>
<evidence type="ECO:0000259" key="7">
    <source>
        <dbReference type="Pfam" id="PF10484"/>
    </source>
</evidence>
<evidence type="ECO:0000256" key="4">
    <source>
        <dbReference type="ARBA" id="ARBA00023128"/>
    </source>
</evidence>
<dbReference type="GO" id="GO:0005840">
    <property type="term" value="C:ribosome"/>
    <property type="evidence" value="ECO:0007669"/>
    <property type="project" value="UniProtKB-KW"/>
</dbReference>
<name>A0AAD9VGX0_ACRCE</name>
<dbReference type="InterPro" id="IPR059242">
    <property type="entry name" value="mS23_dom"/>
</dbReference>
<reference evidence="8" key="2">
    <citation type="journal article" date="2023" name="Science">
        <title>Genomic signatures of disease resistance in endangered staghorn corals.</title>
        <authorList>
            <person name="Vollmer S.V."/>
            <person name="Selwyn J.D."/>
            <person name="Despard B.A."/>
            <person name="Roesel C.L."/>
        </authorList>
    </citation>
    <scope>NUCLEOTIDE SEQUENCE</scope>
    <source>
        <strain evidence="8">K2</strain>
    </source>
</reference>
<comment type="subcellular location">
    <subcellularLocation>
        <location evidence="1">Mitochondrion</location>
    </subcellularLocation>
</comment>
<dbReference type="AlphaFoldDB" id="A0AAD9VGX0"/>
<organism evidence="8 9">
    <name type="scientific">Acropora cervicornis</name>
    <name type="common">Staghorn coral</name>
    <dbReference type="NCBI Taxonomy" id="6130"/>
    <lineage>
        <taxon>Eukaryota</taxon>
        <taxon>Metazoa</taxon>
        <taxon>Cnidaria</taxon>
        <taxon>Anthozoa</taxon>
        <taxon>Hexacorallia</taxon>
        <taxon>Scleractinia</taxon>
        <taxon>Astrocoeniina</taxon>
        <taxon>Acroporidae</taxon>
        <taxon>Acropora</taxon>
    </lineage>
</organism>
<keyword evidence="4" id="KW-0496">Mitochondrion</keyword>
<keyword evidence="5" id="KW-0687">Ribonucleoprotein</keyword>
<dbReference type="Pfam" id="PF10484">
    <property type="entry name" value="MRP-S23"/>
    <property type="match status" value="1"/>
</dbReference>
<dbReference type="CDD" id="cd23701">
    <property type="entry name" value="At1g26750"/>
    <property type="match status" value="1"/>
</dbReference>
<keyword evidence="3 8" id="KW-0689">Ribosomal protein</keyword>
<evidence type="ECO:0000313" key="8">
    <source>
        <dbReference type="EMBL" id="KAK2574143.1"/>
    </source>
</evidence>
<evidence type="ECO:0000256" key="1">
    <source>
        <dbReference type="ARBA" id="ARBA00004173"/>
    </source>
</evidence>
<reference evidence="8" key="1">
    <citation type="journal article" date="2023" name="G3 (Bethesda)">
        <title>Whole genome assembly and annotation of the endangered Caribbean coral Acropora cervicornis.</title>
        <authorList>
            <person name="Selwyn J.D."/>
            <person name="Vollmer S.V."/>
        </authorList>
    </citation>
    <scope>NUCLEOTIDE SEQUENCE</scope>
    <source>
        <strain evidence="8">K2</strain>
    </source>
</reference>
<sequence length="159" mass="18360">MPPGARHLRGTVASRMRNLIHAGAITKAWEPVWFPVVEAFPPLVNTKVNRRAEAGRMPKITYPEDKFRKLFYERFETRQPLYLWEDHGSSHCDRFVDTCMQFAQEGLNDEEAVEKATGALEISKKETKMDQFVNENKLEDTIDLEEDLIGSEYPELPGF</sequence>
<protein>
    <recommendedName>
        <fullName evidence="6">Small ribosomal subunit protein mS23</fullName>
    </recommendedName>
</protein>
<feature type="domain" description="Small ribosomal subunit protein mS23 conserved" evidence="7">
    <location>
        <begin position="9"/>
        <end position="121"/>
    </location>
</feature>
<proteinExistence type="inferred from homology"/>
<dbReference type="Proteomes" id="UP001249851">
    <property type="component" value="Unassembled WGS sequence"/>
</dbReference>
<gene>
    <name evidence="8" type="ORF">P5673_000275</name>
</gene>
<evidence type="ECO:0000256" key="2">
    <source>
        <dbReference type="ARBA" id="ARBA00009864"/>
    </source>
</evidence>
<evidence type="ECO:0000256" key="5">
    <source>
        <dbReference type="ARBA" id="ARBA00023274"/>
    </source>
</evidence>
<dbReference type="PANTHER" id="PTHR15925">
    <property type="entry name" value="MITOCHONDRIAL RIBOSOMAL PROTEIN S23"/>
    <property type="match status" value="1"/>
</dbReference>
<dbReference type="GO" id="GO:0005739">
    <property type="term" value="C:mitochondrion"/>
    <property type="evidence" value="ECO:0007669"/>
    <property type="project" value="InterPro"/>
</dbReference>
<evidence type="ECO:0000256" key="6">
    <source>
        <dbReference type="ARBA" id="ARBA00035137"/>
    </source>
</evidence>
<dbReference type="InterPro" id="IPR023611">
    <property type="entry name" value="mS23_dom_met"/>
</dbReference>
<dbReference type="InterPro" id="IPR019520">
    <property type="entry name" value="Ribosomal_mS23_met"/>
</dbReference>